<accession>A0A6G0Z6W1</accession>
<reference evidence="1 2" key="1">
    <citation type="submission" date="2019-08" db="EMBL/GenBank/DDBJ databases">
        <title>Whole genome of Aphis craccivora.</title>
        <authorList>
            <person name="Voronova N.V."/>
            <person name="Shulinski R.S."/>
            <person name="Bandarenka Y.V."/>
            <person name="Zhorov D.G."/>
            <person name="Warner D."/>
        </authorList>
    </citation>
    <scope>NUCLEOTIDE SEQUENCE [LARGE SCALE GENOMIC DNA]</scope>
    <source>
        <strain evidence="1">180601</strain>
        <tissue evidence="1">Whole Body</tissue>
    </source>
</reference>
<evidence type="ECO:0000313" key="1">
    <source>
        <dbReference type="EMBL" id="KAF0766412.1"/>
    </source>
</evidence>
<keyword evidence="2" id="KW-1185">Reference proteome</keyword>
<evidence type="ECO:0000313" key="2">
    <source>
        <dbReference type="Proteomes" id="UP000478052"/>
    </source>
</evidence>
<evidence type="ECO:0008006" key="3">
    <source>
        <dbReference type="Google" id="ProtNLM"/>
    </source>
</evidence>
<name>A0A6G0Z6W1_APHCR</name>
<proteinExistence type="predicted"/>
<comment type="caution">
    <text evidence="1">The sequence shown here is derived from an EMBL/GenBank/DDBJ whole genome shotgun (WGS) entry which is preliminary data.</text>
</comment>
<organism evidence="1 2">
    <name type="scientific">Aphis craccivora</name>
    <name type="common">Cowpea aphid</name>
    <dbReference type="NCBI Taxonomy" id="307492"/>
    <lineage>
        <taxon>Eukaryota</taxon>
        <taxon>Metazoa</taxon>
        <taxon>Ecdysozoa</taxon>
        <taxon>Arthropoda</taxon>
        <taxon>Hexapoda</taxon>
        <taxon>Insecta</taxon>
        <taxon>Pterygota</taxon>
        <taxon>Neoptera</taxon>
        <taxon>Paraneoptera</taxon>
        <taxon>Hemiptera</taxon>
        <taxon>Sternorrhyncha</taxon>
        <taxon>Aphidomorpha</taxon>
        <taxon>Aphidoidea</taxon>
        <taxon>Aphididae</taxon>
        <taxon>Aphidini</taxon>
        <taxon>Aphis</taxon>
        <taxon>Aphis</taxon>
    </lineage>
</organism>
<dbReference type="AlphaFoldDB" id="A0A6G0Z6W1"/>
<sequence length="68" mass="7835">MTKTDPEPCLTCGEIFSVKHIICFCREFNDTRTKLKLADNLQEALGPNPDNTQKIFTFLKLTKLYNLI</sequence>
<dbReference type="Proteomes" id="UP000478052">
    <property type="component" value="Unassembled WGS sequence"/>
</dbReference>
<dbReference type="EMBL" id="VUJU01001197">
    <property type="protein sequence ID" value="KAF0766412.1"/>
    <property type="molecule type" value="Genomic_DNA"/>
</dbReference>
<gene>
    <name evidence="1" type="ORF">FWK35_00007219</name>
</gene>
<protein>
    <recommendedName>
        <fullName evidence="3">RNase H domain-containing protein</fullName>
    </recommendedName>
</protein>